<sequence length="214" mass="25117">MMWEEVTQFYVIDARMKERMMHHIAYALRNFRSKVYKRFILPNIGKPSKLKVVPKQYGNVEQDDWDKFFERTLSDQFKAVSESAKISRAKHKCPHRLGRSGYMGFREKMVKNKEILDDEVPVRSLMWCKACQSKDGGYENDELKDKTNEIVNHEKEIQDGSLTLEHGTNALTLVFGKEHSGHVRRVGKEVTPTRYWNKTQRIVQKLHSTKTVGR</sequence>
<comment type="caution">
    <text evidence="1">The sequence shown here is derived from an EMBL/GenBank/DDBJ whole genome shotgun (WGS) entry which is preliminary data.</text>
</comment>
<evidence type="ECO:0000313" key="1">
    <source>
        <dbReference type="EMBL" id="KAI3669725.1"/>
    </source>
</evidence>
<gene>
    <name evidence="1" type="ORF">L6452_41089</name>
</gene>
<reference evidence="2" key="1">
    <citation type="journal article" date="2022" name="Mol. Ecol. Resour.">
        <title>The genomes of chicory, endive, great burdock and yacon provide insights into Asteraceae palaeo-polyploidization history and plant inulin production.</title>
        <authorList>
            <person name="Fan W."/>
            <person name="Wang S."/>
            <person name="Wang H."/>
            <person name="Wang A."/>
            <person name="Jiang F."/>
            <person name="Liu H."/>
            <person name="Zhao H."/>
            <person name="Xu D."/>
            <person name="Zhang Y."/>
        </authorList>
    </citation>
    <scope>NUCLEOTIDE SEQUENCE [LARGE SCALE GENOMIC DNA]</scope>
    <source>
        <strain evidence="2">cv. Niubang</strain>
    </source>
</reference>
<proteinExistence type="predicted"/>
<organism evidence="1 2">
    <name type="scientific">Arctium lappa</name>
    <name type="common">Greater burdock</name>
    <name type="synonym">Lappa major</name>
    <dbReference type="NCBI Taxonomy" id="4217"/>
    <lineage>
        <taxon>Eukaryota</taxon>
        <taxon>Viridiplantae</taxon>
        <taxon>Streptophyta</taxon>
        <taxon>Embryophyta</taxon>
        <taxon>Tracheophyta</taxon>
        <taxon>Spermatophyta</taxon>
        <taxon>Magnoliopsida</taxon>
        <taxon>eudicotyledons</taxon>
        <taxon>Gunneridae</taxon>
        <taxon>Pentapetalae</taxon>
        <taxon>asterids</taxon>
        <taxon>campanulids</taxon>
        <taxon>Asterales</taxon>
        <taxon>Asteraceae</taxon>
        <taxon>Carduoideae</taxon>
        <taxon>Cardueae</taxon>
        <taxon>Arctiinae</taxon>
        <taxon>Arctium</taxon>
    </lineage>
</organism>
<name>A0ACB8XPF9_ARCLA</name>
<dbReference type="Proteomes" id="UP001055879">
    <property type="component" value="Linkage Group LG16"/>
</dbReference>
<dbReference type="EMBL" id="CM042062">
    <property type="protein sequence ID" value="KAI3669725.1"/>
    <property type="molecule type" value="Genomic_DNA"/>
</dbReference>
<protein>
    <submittedName>
        <fullName evidence="1">Uncharacterized protein</fullName>
    </submittedName>
</protein>
<reference evidence="1 2" key="2">
    <citation type="journal article" date="2022" name="Mol. Ecol. Resour.">
        <title>The genomes of chicory, endive, great burdock and yacon provide insights into Asteraceae paleo-polyploidization history and plant inulin production.</title>
        <authorList>
            <person name="Fan W."/>
            <person name="Wang S."/>
            <person name="Wang H."/>
            <person name="Wang A."/>
            <person name="Jiang F."/>
            <person name="Liu H."/>
            <person name="Zhao H."/>
            <person name="Xu D."/>
            <person name="Zhang Y."/>
        </authorList>
    </citation>
    <scope>NUCLEOTIDE SEQUENCE [LARGE SCALE GENOMIC DNA]</scope>
    <source>
        <strain evidence="2">cv. Niubang</strain>
    </source>
</reference>
<keyword evidence="2" id="KW-1185">Reference proteome</keyword>
<evidence type="ECO:0000313" key="2">
    <source>
        <dbReference type="Proteomes" id="UP001055879"/>
    </source>
</evidence>
<accession>A0ACB8XPF9</accession>